<evidence type="ECO:0000259" key="2">
    <source>
        <dbReference type="PROSITE" id="PS50972"/>
    </source>
</evidence>
<dbReference type="GO" id="GO:0042558">
    <property type="term" value="P:pteridine-containing compound metabolic process"/>
    <property type="evidence" value="ECO:0007669"/>
    <property type="project" value="InterPro"/>
</dbReference>
<comment type="caution">
    <text evidence="3">The sequence shown here is derived from an EMBL/GenBank/DDBJ whole genome shotgun (WGS) entry which is preliminary data.</text>
</comment>
<dbReference type="AlphaFoldDB" id="A0A2H0DWQ0"/>
<gene>
    <name evidence="3" type="ORF">COW82_01080</name>
</gene>
<feature type="region of interest" description="Disordered" evidence="1">
    <location>
        <begin position="1"/>
        <end position="23"/>
    </location>
</feature>
<organism evidence="3 4">
    <name type="scientific">Candidatus Campbellbacteria bacterium CG22_combo_CG10-13_8_21_14_all_43_18</name>
    <dbReference type="NCBI Taxonomy" id="1974530"/>
    <lineage>
        <taxon>Bacteria</taxon>
        <taxon>Candidatus Campbelliibacteriota</taxon>
    </lineage>
</organism>
<dbReference type="Proteomes" id="UP000231276">
    <property type="component" value="Unassembled WGS sequence"/>
</dbReference>
<evidence type="ECO:0000313" key="3">
    <source>
        <dbReference type="EMBL" id="PIP86597.1"/>
    </source>
</evidence>
<reference evidence="3 4" key="1">
    <citation type="submission" date="2017-09" db="EMBL/GenBank/DDBJ databases">
        <title>Depth-based differentiation of microbial function through sediment-hosted aquifers and enrichment of novel symbionts in the deep terrestrial subsurface.</title>
        <authorList>
            <person name="Probst A.J."/>
            <person name="Ladd B."/>
            <person name="Jarett J.K."/>
            <person name="Geller-Mcgrath D.E."/>
            <person name="Sieber C.M."/>
            <person name="Emerson J.B."/>
            <person name="Anantharaman K."/>
            <person name="Thomas B.C."/>
            <person name="Malmstrom R."/>
            <person name="Stieglmeier M."/>
            <person name="Klingl A."/>
            <person name="Woyke T."/>
            <person name="Ryan C.M."/>
            <person name="Banfield J.F."/>
        </authorList>
    </citation>
    <scope>NUCLEOTIDE SEQUENCE [LARGE SCALE GENOMIC DNA]</scope>
    <source>
        <strain evidence="3">CG22_combo_CG10-13_8_21_14_all_43_18</strain>
    </source>
</reference>
<name>A0A2H0DWQ0_9BACT</name>
<evidence type="ECO:0000313" key="4">
    <source>
        <dbReference type="Proteomes" id="UP000231276"/>
    </source>
</evidence>
<sequence length="64" mass="6692">MSEAGLSVLEPAGRDTEPTPLSIEAEETFAVVQERVDELPETIEAGESESVQLGASGGKTFTVV</sequence>
<protein>
    <recommendedName>
        <fullName evidence="2">Pterin-binding domain-containing protein</fullName>
    </recommendedName>
</protein>
<feature type="domain" description="Pterin-binding" evidence="2">
    <location>
        <begin position="1"/>
        <end position="64"/>
    </location>
</feature>
<accession>A0A2H0DWQ0</accession>
<dbReference type="EMBL" id="PCTS01000015">
    <property type="protein sequence ID" value="PIP86597.1"/>
    <property type="molecule type" value="Genomic_DNA"/>
</dbReference>
<dbReference type="PROSITE" id="PS50972">
    <property type="entry name" value="PTERIN_BINDING"/>
    <property type="match status" value="1"/>
</dbReference>
<dbReference type="InterPro" id="IPR000489">
    <property type="entry name" value="Pterin-binding_dom"/>
</dbReference>
<proteinExistence type="predicted"/>
<evidence type="ECO:0000256" key="1">
    <source>
        <dbReference type="SAM" id="MobiDB-lite"/>
    </source>
</evidence>